<evidence type="ECO:0000256" key="1">
    <source>
        <dbReference type="ARBA" id="ARBA00004127"/>
    </source>
</evidence>
<gene>
    <name evidence="7" type="ORF">NDI76_10830</name>
</gene>
<evidence type="ECO:0000256" key="4">
    <source>
        <dbReference type="ARBA" id="ARBA00023136"/>
    </source>
</evidence>
<organism evidence="7 8">
    <name type="scientific">Halogeometricum salsisoli</name>
    <dbReference type="NCBI Taxonomy" id="2950536"/>
    <lineage>
        <taxon>Archaea</taxon>
        <taxon>Methanobacteriati</taxon>
        <taxon>Methanobacteriota</taxon>
        <taxon>Stenosarchaea group</taxon>
        <taxon>Halobacteria</taxon>
        <taxon>Halobacteriales</taxon>
        <taxon>Haloferacaceae</taxon>
        <taxon>Halogeometricum</taxon>
    </lineage>
</organism>
<protein>
    <submittedName>
        <fullName evidence="7">YkvA family protein</fullName>
    </submittedName>
</protein>
<dbReference type="InterPro" id="IPR010652">
    <property type="entry name" value="DUF1232"/>
</dbReference>
<feature type="transmembrane region" description="Helical" evidence="5">
    <location>
        <begin position="98"/>
        <end position="122"/>
    </location>
</feature>
<keyword evidence="2 5" id="KW-0812">Transmembrane</keyword>
<dbReference type="Pfam" id="PF06803">
    <property type="entry name" value="DUF1232"/>
    <property type="match status" value="1"/>
</dbReference>
<reference evidence="7 8" key="1">
    <citation type="submission" date="2022-06" db="EMBL/GenBank/DDBJ databases">
        <title>Halogeometricum sp. a new haloarchaeum isolate from saline soil.</title>
        <authorList>
            <person name="Strakova D."/>
            <person name="Galisteo C."/>
            <person name="Sanchez-Porro C."/>
            <person name="Ventosa A."/>
        </authorList>
    </citation>
    <scope>NUCLEOTIDE SEQUENCE [LARGE SCALE GENOMIC DNA]</scope>
    <source>
        <strain evidence="7 8">S1BR25-6</strain>
    </source>
</reference>
<evidence type="ECO:0000256" key="2">
    <source>
        <dbReference type="ARBA" id="ARBA00022692"/>
    </source>
</evidence>
<dbReference type="EMBL" id="JAMQOP010000002">
    <property type="protein sequence ID" value="MDS0299234.1"/>
    <property type="molecule type" value="Genomic_DNA"/>
</dbReference>
<evidence type="ECO:0000313" key="7">
    <source>
        <dbReference type="EMBL" id="MDS0299234.1"/>
    </source>
</evidence>
<comment type="subcellular location">
    <subcellularLocation>
        <location evidence="1">Endomembrane system</location>
        <topology evidence="1">Multi-pass membrane protein</topology>
    </subcellularLocation>
</comment>
<evidence type="ECO:0000259" key="6">
    <source>
        <dbReference type="Pfam" id="PF06803"/>
    </source>
</evidence>
<accession>A0ABU2GEP4</accession>
<name>A0ABU2GEP4_9EURY</name>
<keyword evidence="4 5" id="KW-0472">Membrane</keyword>
<evidence type="ECO:0000256" key="5">
    <source>
        <dbReference type="SAM" id="Phobius"/>
    </source>
</evidence>
<proteinExistence type="predicted"/>
<comment type="caution">
    <text evidence="7">The sequence shown here is derived from an EMBL/GenBank/DDBJ whole genome shotgun (WGS) entry which is preliminary data.</text>
</comment>
<dbReference type="Proteomes" id="UP001257060">
    <property type="component" value="Unassembled WGS sequence"/>
</dbReference>
<feature type="domain" description="DUF1232" evidence="6">
    <location>
        <begin position="32"/>
        <end position="68"/>
    </location>
</feature>
<keyword evidence="8" id="KW-1185">Reference proteome</keyword>
<sequence>MFDAWRERAEKLEREVYALALAARDDRTPARAKAIVVLIVAYALSPVDPIPDFLPVVGYLDELLVLPLGVAAALRLTPNEVVRECRARADEDVDAGRARWVVAAVALMTWLGGGALLLRVFVGWP</sequence>
<evidence type="ECO:0000313" key="8">
    <source>
        <dbReference type="Proteomes" id="UP001257060"/>
    </source>
</evidence>
<keyword evidence="3 5" id="KW-1133">Transmembrane helix</keyword>
<dbReference type="RefSeq" id="WP_310924095.1">
    <property type="nucleotide sequence ID" value="NZ_JAMQOP010000002.1"/>
</dbReference>
<evidence type="ECO:0000256" key="3">
    <source>
        <dbReference type="ARBA" id="ARBA00022989"/>
    </source>
</evidence>